<evidence type="ECO:0000313" key="5">
    <source>
        <dbReference type="EMBL" id="KAF4449296.1"/>
    </source>
</evidence>
<dbReference type="SMART" id="SM00248">
    <property type="entry name" value="ANK"/>
    <property type="match status" value="9"/>
</dbReference>
<proteinExistence type="predicted"/>
<evidence type="ECO:0000256" key="2">
    <source>
        <dbReference type="ARBA" id="ARBA00023043"/>
    </source>
</evidence>
<dbReference type="InterPro" id="IPR036770">
    <property type="entry name" value="Ankyrin_rpt-contain_sf"/>
</dbReference>
<keyword evidence="6" id="KW-1185">Reference proteome</keyword>
<feature type="domain" description="Clr5" evidence="4">
    <location>
        <begin position="9"/>
        <end position="59"/>
    </location>
</feature>
<evidence type="ECO:0000259" key="4">
    <source>
        <dbReference type="Pfam" id="PF14420"/>
    </source>
</evidence>
<gene>
    <name evidence="5" type="ORF">FALBO_16686</name>
</gene>
<feature type="non-terminal residue" evidence="5">
    <location>
        <position position="1"/>
    </location>
</feature>
<name>A0A8H4NYG0_9HYPO</name>
<keyword evidence="1" id="KW-0677">Repeat</keyword>
<dbReference type="AlphaFoldDB" id="A0A8H4NYG0"/>
<feature type="repeat" description="ANK" evidence="3">
    <location>
        <begin position="444"/>
        <end position="476"/>
    </location>
</feature>
<dbReference type="InterPro" id="IPR002110">
    <property type="entry name" value="Ankyrin_rpt"/>
</dbReference>
<evidence type="ECO:0000256" key="3">
    <source>
        <dbReference type="PROSITE-ProRule" id="PRU00023"/>
    </source>
</evidence>
<dbReference type="PROSITE" id="PS50297">
    <property type="entry name" value="ANK_REP_REGION"/>
    <property type="match status" value="4"/>
</dbReference>
<evidence type="ECO:0000313" key="6">
    <source>
        <dbReference type="Proteomes" id="UP000554235"/>
    </source>
</evidence>
<feature type="repeat" description="ANK" evidence="3">
    <location>
        <begin position="623"/>
        <end position="653"/>
    </location>
</feature>
<dbReference type="PROSITE" id="PS50088">
    <property type="entry name" value="ANK_REPEAT"/>
    <property type="match status" value="6"/>
</dbReference>
<dbReference type="Proteomes" id="UP000554235">
    <property type="component" value="Unassembled WGS sequence"/>
</dbReference>
<feature type="repeat" description="ANK" evidence="3">
    <location>
        <begin position="657"/>
        <end position="689"/>
    </location>
</feature>
<dbReference type="PANTHER" id="PTHR24198">
    <property type="entry name" value="ANKYRIN REPEAT AND PROTEIN KINASE DOMAIN-CONTAINING PROTEIN"/>
    <property type="match status" value="1"/>
</dbReference>
<sequence>MADTRRVSQNEWNLHKAVISEHYQNKTLAELMTLMEDRYKFRASKAQYIRQLKKWGIEKYSTNDKWKVAAEQVQKRKLQGKETEILINGKPVPSKKLKKELTRYTAAQAKVVDGSNSSTGVVARTPPEELAHIPTIEIVDMPWFQFQDLIDSSLLNSIIHPDFNQFDGSGFLLGSTGWDVSMGLVNDFNTEPLVTLPLNENSLGSDAGLSSHQQLLPTQSLDRANREARKLLGECLDEFIDPDSGEYSSRILCSLREITIERQGEDSAHHVSELSTAAGDKALFQLLRYTSYLSSNNLLSDEKTDNVLKWIIDNGKLQDLEPLLDKKLLTAEIFASNLLVRAARLGIENVVRALLANGVNPDGLAGMEVKRTALSVAAEQGNVALVRMLLDFQADPNVCDHSRFSSVRPALEIAISSKGSGTKIAEMLVAAGADVNAEADDFGDPTTILGLAAKSGRVDLVQGLLSAGARPNNTTSFATTALQAATSWKDVDVANALIAAGADVNAPAGNAYQGARQLASKEGFYRYFQTPLQRAAEGNKTELAILLLGEGADVNAFPAKDHILWLEPNNQHEDEEHDELDSQTHTCPLQTALALAVENENMVLIRLLLLLGADVNVAGCLGTPLQIASRSQGALELVRLLLRKGADVNSPPPGFTGGMTALQEAAAAGDKDIVECLLEAGANVNALPWRNRGRTAVQAAAELLCS</sequence>
<dbReference type="EMBL" id="JAADYS010003222">
    <property type="protein sequence ID" value="KAF4449296.1"/>
    <property type="molecule type" value="Genomic_DNA"/>
</dbReference>
<feature type="repeat" description="ANK" evidence="3">
    <location>
        <begin position="369"/>
        <end position="401"/>
    </location>
</feature>
<reference evidence="5 6" key="1">
    <citation type="submission" date="2020-01" db="EMBL/GenBank/DDBJ databases">
        <title>Identification and distribution of gene clusters putatively required for synthesis of sphingolipid metabolism inhibitors in phylogenetically diverse species of the filamentous fungus Fusarium.</title>
        <authorList>
            <person name="Kim H.-S."/>
            <person name="Busman M."/>
            <person name="Brown D.W."/>
            <person name="Divon H."/>
            <person name="Uhlig S."/>
            <person name="Proctor R.H."/>
        </authorList>
    </citation>
    <scope>NUCLEOTIDE SEQUENCE [LARGE SCALE GENOMIC DNA]</scope>
    <source>
        <strain evidence="5 6">NRRL 20459</strain>
    </source>
</reference>
<dbReference type="InterPro" id="IPR025676">
    <property type="entry name" value="Clr5_dom"/>
</dbReference>
<comment type="caution">
    <text evidence="5">The sequence shown here is derived from an EMBL/GenBank/DDBJ whole genome shotgun (WGS) entry which is preliminary data.</text>
</comment>
<accession>A0A8H4NYG0</accession>
<feature type="repeat" description="ANK" evidence="3">
    <location>
        <begin position="588"/>
        <end position="620"/>
    </location>
</feature>
<evidence type="ECO:0000256" key="1">
    <source>
        <dbReference type="ARBA" id="ARBA00022737"/>
    </source>
</evidence>
<dbReference type="PANTHER" id="PTHR24198:SF195">
    <property type="entry name" value="DEATH DOMAIN-CONTAINING PROTEIN"/>
    <property type="match status" value="1"/>
</dbReference>
<feature type="repeat" description="ANK" evidence="3">
    <location>
        <begin position="527"/>
        <end position="559"/>
    </location>
</feature>
<protein>
    <submittedName>
        <fullName evidence="5">Ankyrin</fullName>
    </submittedName>
</protein>
<dbReference type="Pfam" id="PF14420">
    <property type="entry name" value="Clr5"/>
    <property type="match status" value="1"/>
</dbReference>
<dbReference type="Pfam" id="PF00023">
    <property type="entry name" value="Ank"/>
    <property type="match status" value="3"/>
</dbReference>
<dbReference type="SUPFAM" id="SSF48403">
    <property type="entry name" value="Ankyrin repeat"/>
    <property type="match status" value="1"/>
</dbReference>
<keyword evidence="2 3" id="KW-0040">ANK repeat</keyword>
<organism evidence="5 6">
    <name type="scientific">Fusarium albosuccineum</name>
    <dbReference type="NCBI Taxonomy" id="1237068"/>
    <lineage>
        <taxon>Eukaryota</taxon>
        <taxon>Fungi</taxon>
        <taxon>Dikarya</taxon>
        <taxon>Ascomycota</taxon>
        <taxon>Pezizomycotina</taxon>
        <taxon>Sordariomycetes</taxon>
        <taxon>Hypocreomycetidae</taxon>
        <taxon>Hypocreales</taxon>
        <taxon>Nectriaceae</taxon>
        <taxon>Fusarium</taxon>
        <taxon>Fusarium decemcellulare species complex</taxon>
    </lineage>
</organism>
<dbReference type="Pfam" id="PF12796">
    <property type="entry name" value="Ank_2"/>
    <property type="match status" value="2"/>
</dbReference>
<dbReference type="OrthoDB" id="5095534at2759"/>
<dbReference type="Gene3D" id="1.25.40.20">
    <property type="entry name" value="Ankyrin repeat-containing domain"/>
    <property type="match status" value="3"/>
</dbReference>